<accession>A0A6J6AIF3</accession>
<dbReference type="InterPro" id="IPR000361">
    <property type="entry name" value="ATAP_core_dom"/>
</dbReference>
<dbReference type="EMBL" id="CAEZZL010000126">
    <property type="protein sequence ID" value="CAB4769263.1"/>
    <property type="molecule type" value="Genomic_DNA"/>
</dbReference>
<dbReference type="Pfam" id="PF01521">
    <property type="entry name" value="Fe-S_biosyn"/>
    <property type="match status" value="1"/>
</dbReference>
<evidence type="ECO:0000259" key="1">
    <source>
        <dbReference type="Pfam" id="PF01521"/>
    </source>
</evidence>
<dbReference type="InterPro" id="IPR017870">
    <property type="entry name" value="FeS_cluster_insertion_CS"/>
</dbReference>
<dbReference type="GO" id="GO:0051539">
    <property type="term" value="F:4 iron, 4 sulfur cluster binding"/>
    <property type="evidence" value="ECO:0007669"/>
    <property type="project" value="TreeGrafter"/>
</dbReference>
<name>A0A6J6AIF3_9ZZZZ</name>
<dbReference type="InterPro" id="IPR016092">
    <property type="entry name" value="ATAP"/>
</dbReference>
<dbReference type="InterPro" id="IPR035903">
    <property type="entry name" value="HesB-like_dom_sf"/>
</dbReference>
<organism evidence="2">
    <name type="scientific">freshwater metagenome</name>
    <dbReference type="NCBI Taxonomy" id="449393"/>
    <lineage>
        <taxon>unclassified sequences</taxon>
        <taxon>metagenomes</taxon>
        <taxon>ecological metagenomes</taxon>
    </lineage>
</organism>
<dbReference type="GO" id="GO:0016226">
    <property type="term" value="P:iron-sulfur cluster assembly"/>
    <property type="evidence" value="ECO:0007669"/>
    <property type="project" value="InterPro"/>
</dbReference>
<dbReference type="NCBIfam" id="TIGR00049">
    <property type="entry name" value="iron-sulfur cluster assembly accessory protein"/>
    <property type="match status" value="1"/>
</dbReference>
<dbReference type="PANTHER" id="PTHR43011">
    <property type="entry name" value="IRON-SULFUR CLUSTER ASSEMBLY 2 HOMOLOG, MITOCHONDRIAL"/>
    <property type="match status" value="1"/>
</dbReference>
<dbReference type="SUPFAM" id="SSF89360">
    <property type="entry name" value="HesB-like domain"/>
    <property type="match status" value="1"/>
</dbReference>
<dbReference type="GO" id="GO:0051537">
    <property type="term" value="F:2 iron, 2 sulfur cluster binding"/>
    <property type="evidence" value="ECO:0007669"/>
    <property type="project" value="TreeGrafter"/>
</dbReference>
<protein>
    <submittedName>
        <fullName evidence="2">Unannotated protein</fullName>
    </submittedName>
</protein>
<sequence length="106" mass="10970">MITLTDNAASKVAQLLEAEGASEMALRVAVKSGGCSGFSYDMYFDGDIATDDITLTFGAVRVVVDPASAPMLEGASLDYKDGLNEQGFAITNPSATRSCGCGKSFS</sequence>
<feature type="domain" description="Core" evidence="1">
    <location>
        <begin position="2"/>
        <end position="103"/>
    </location>
</feature>
<proteinExistence type="predicted"/>
<dbReference type="GO" id="GO:0005506">
    <property type="term" value="F:iron ion binding"/>
    <property type="evidence" value="ECO:0007669"/>
    <property type="project" value="TreeGrafter"/>
</dbReference>
<dbReference type="AlphaFoldDB" id="A0A6J6AIF3"/>
<reference evidence="2" key="1">
    <citation type="submission" date="2020-05" db="EMBL/GenBank/DDBJ databases">
        <authorList>
            <person name="Chiriac C."/>
            <person name="Salcher M."/>
            <person name="Ghai R."/>
            <person name="Kavagutti S V."/>
        </authorList>
    </citation>
    <scope>NUCLEOTIDE SEQUENCE</scope>
</reference>
<evidence type="ECO:0000313" key="4">
    <source>
        <dbReference type="EMBL" id="CAB4769263.1"/>
    </source>
</evidence>
<evidence type="ECO:0000313" key="3">
    <source>
        <dbReference type="EMBL" id="CAB4684234.1"/>
    </source>
</evidence>
<gene>
    <name evidence="3" type="ORF">UFOPK2334_01370</name>
    <name evidence="4" type="ORF">UFOPK2870_01229</name>
    <name evidence="2" type="ORF">UFOPK4179_01086</name>
</gene>
<dbReference type="EMBL" id="CAETWZ010000119">
    <property type="protein sequence ID" value="CAB4368288.1"/>
    <property type="molecule type" value="Genomic_DNA"/>
</dbReference>
<dbReference type="NCBIfam" id="NF010147">
    <property type="entry name" value="PRK13623.1"/>
    <property type="match status" value="1"/>
</dbReference>
<dbReference type="EMBL" id="CAEZXA010000155">
    <property type="protein sequence ID" value="CAB4684234.1"/>
    <property type="molecule type" value="Genomic_DNA"/>
</dbReference>
<dbReference type="PANTHER" id="PTHR43011:SF1">
    <property type="entry name" value="IRON-SULFUR CLUSTER ASSEMBLY 2 HOMOLOG, MITOCHONDRIAL"/>
    <property type="match status" value="1"/>
</dbReference>
<dbReference type="Gene3D" id="2.60.300.12">
    <property type="entry name" value="HesB-like domain"/>
    <property type="match status" value="1"/>
</dbReference>
<dbReference type="PROSITE" id="PS01152">
    <property type="entry name" value="HESB"/>
    <property type="match status" value="1"/>
</dbReference>
<evidence type="ECO:0000313" key="2">
    <source>
        <dbReference type="EMBL" id="CAB4368288.1"/>
    </source>
</evidence>